<dbReference type="PANTHER" id="PTHR43767">
    <property type="entry name" value="LONG-CHAIN-FATTY-ACID--COA LIGASE"/>
    <property type="match status" value="1"/>
</dbReference>
<dbReference type="PANTHER" id="PTHR43767:SF1">
    <property type="entry name" value="NONRIBOSOMAL PEPTIDE SYNTHASE PES1 (EUROFUNG)-RELATED"/>
    <property type="match status" value="1"/>
</dbReference>
<evidence type="ECO:0000259" key="2">
    <source>
        <dbReference type="Pfam" id="PF13193"/>
    </source>
</evidence>
<organism evidence="3 4">
    <name type="scientific">Planktotalea frisia</name>
    <dbReference type="NCBI Taxonomy" id="696762"/>
    <lineage>
        <taxon>Bacteria</taxon>
        <taxon>Pseudomonadati</taxon>
        <taxon>Pseudomonadota</taxon>
        <taxon>Alphaproteobacteria</taxon>
        <taxon>Rhodobacterales</taxon>
        <taxon>Paracoccaceae</taxon>
        <taxon>Planktotalea</taxon>
    </lineage>
</organism>
<dbReference type="PROSITE" id="PS00455">
    <property type="entry name" value="AMP_BINDING"/>
    <property type="match status" value="1"/>
</dbReference>
<keyword evidence="3" id="KW-0436">Ligase</keyword>
<sequence>MRQQFETAAEILADYQRMENESTLEDRFPANSVYGLLKLTAEKHPDRPASSFQMFSEPGSKAQTLSWREMLAKVTQAANLFRSLGVGEDDAVAYLLPGLNEAVITVTGAMTAGKANPINPLLEPEIIAAILRESGAKVLVTIKSFPKVDLAEKAALAAALAPNVETIVEIDMLPHLSGLKKLIVPMIRPKMTVPRKARVLDFHKALAEQPMDRLTFEETGEDRICGMFHTGGTTGTPKLAQHRMSGAMFNAWANAENLFTPDDVVLCPLPLFHVMAVYPIWMGAIMSGAHMVQTTPAGYRGDGVWENFWKLIEHWKISIIVTVPTAAAMLLNYPVNADVSSLRYACSGSSPFPKKLFEEFEQKLGVSILEGYGMTEATCLVTSNPPNGPRKVGSVGIPTPYSGARIFECDDDGNIEKHCGPNEIGEICIYGPGVVEGHTYTDDSRNKGLYAVENGKTYLRTGDLGYLDEDDYLWITGRKKDLIIRGGHNIDPAEIEEALVHHPDVTFVGAIGEPDAVAGELPVAYVELAPGGTASEAEIMDFARKHVPEKGAVPKRIIILPELPKTAVGKVFKPDLRKQSINHVFDHALADAGLGLKVAQVIDVKNKGMTAYLSGVRDGVSDAQVNDVLGDFIPHWDWETTN</sequence>
<evidence type="ECO:0000313" key="3">
    <source>
        <dbReference type="EMBL" id="OJI92958.1"/>
    </source>
</evidence>
<name>A0A1L9NUI6_9RHOB</name>
<evidence type="ECO:0000313" key="4">
    <source>
        <dbReference type="Proteomes" id="UP000184514"/>
    </source>
</evidence>
<dbReference type="InterPro" id="IPR000873">
    <property type="entry name" value="AMP-dep_synth/lig_dom"/>
</dbReference>
<accession>A0A1L9NUI6</accession>
<dbReference type="InterPro" id="IPR050237">
    <property type="entry name" value="ATP-dep_AMP-bd_enzyme"/>
</dbReference>
<dbReference type="InterPro" id="IPR042099">
    <property type="entry name" value="ANL_N_sf"/>
</dbReference>
<gene>
    <name evidence="3" type="primary">lcfB_7</name>
    <name evidence="3" type="ORF">PFRI_27330</name>
</gene>
<dbReference type="STRING" id="696762.PFRI_27330"/>
<dbReference type="EC" id="6.2.1.3" evidence="3"/>
<feature type="domain" description="AMP-binding enzyme C-terminal" evidence="2">
    <location>
        <begin position="494"/>
        <end position="570"/>
    </location>
</feature>
<dbReference type="AlphaFoldDB" id="A0A1L9NUI6"/>
<dbReference type="Proteomes" id="UP000184514">
    <property type="component" value="Unassembled WGS sequence"/>
</dbReference>
<dbReference type="InterPro" id="IPR020845">
    <property type="entry name" value="AMP-binding_CS"/>
</dbReference>
<dbReference type="Pfam" id="PF13193">
    <property type="entry name" value="AMP-binding_C"/>
    <property type="match status" value="1"/>
</dbReference>
<keyword evidence="4" id="KW-1185">Reference proteome</keyword>
<dbReference type="Gene3D" id="3.30.300.30">
    <property type="match status" value="1"/>
</dbReference>
<dbReference type="NCBIfam" id="NF005714">
    <property type="entry name" value="PRK07529.1"/>
    <property type="match status" value="1"/>
</dbReference>
<dbReference type="Pfam" id="PF00501">
    <property type="entry name" value="AMP-binding"/>
    <property type="match status" value="1"/>
</dbReference>
<dbReference type="EMBL" id="MLCB01000159">
    <property type="protein sequence ID" value="OJI92958.1"/>
    <property type="molecule type" value="Genomic_DNA"/>
</dbReference>
<proteinExistence type="predicted"/>
<comment type="caution">
    <text evidence="3">The sequence shown here is derived from an EMBL/GenBank/DDBJ whole genome shotgun (WGS) entry which is preliminary data.</text>
</comment>
<dbReference type="SUPFAM" id="SSF56801">
    <property type="entry name" value="Acetyl-CoA synthetase-like"/>
    <property type="match status" value="1"/>
</dbReference>
<dbReference type="OrthoDB" id="9803968at2"/>
<dbReference type="InterPro" id="IPR025110">
    <property type="entry name" value="AMP-bd_C"/>
</dbReference>
<reference evidence="3 4" key="1">
    <citation type="submission" date="2016-10" db="EMBL/GenBank/DDBJ databases">
        <title>Genome sequence of Planktotalea frisia SH6-1.</title>
        <authorList>
            <person name="Poehlein A."/>
            <person name="Bakenhus I."/>
            <person name="Voget S."/>
            <person name="Brinkhoff T."/>
            <person name="Simon M."/>
        </authorList>
    </citation>
    <scope>NUCLEOTIDE SEQUENCE [LARGE SCALE GENOMIC DNA]</scope>
    <source>
        <strain evidence="3 4">SH6-1</strain>
    </source>
</reference>
<dbReference type="Gene3D" id="3.40.50.12780">
    <property type="entry name" value="N-terminal domain of ligase-like"/>
    <property type="match status" value="1"/>
</dbReference>
<evidence type="ECO:0000259" key="1">
    <source>
        <dbReference type="Pfam" id="PF00501"/>
    </source>
</evidence>
<dbReference type="GO" id="GO:0004467">
    <property type="term" value="F:long-chain fatty acid-CoA ligase activity"/>
    <property type="evidence" value="ECO:0007669"/>
    <property type="project" value="UniProtKB-EC"/>
</dbReference>
<dbReference type="InterPro" id="IPR045851">
    <property type="entry name" value="AMP-bd_C_sf"/>
</dbReference>
<protein>
    <submittedName>
        <fullName evidence="3">Long-chain-fatty-acid--CoA ligase</fullName>
        <ecNumber evidence="3">6.2.1.3</ecNumber>
    </submittedName>
</protein>
<dbReference type="RefSeq" id="WP_072631341.1">
    <property type="nucleotide sequence ID" value="NZ_MLCB01000159.1"/>
</dbReference>
<feature type="domain" description="AMP-dependent synthetase/ligase" evidence="1">
    <location>
        <begin position="40"/>
        <end position="437"/>
    </location>
</feature>